<sequence>MKLFQCFISLQVFLPTDDSGVWTLAKMWYNLADSSYHQSVVHLGLTRLLMQMVVLALHRNISVSHPVYKILAPHTLYLLAINDFAFEKLVSTEGLVDKVMAIGRDGMYELIHNSSHEWNFSSDGHPATDFENRKVDDPKVLPKYYFRDDSLVLYNAIHKYVSSYIDIYYADENDVNNDWEIQNWIESLAVGHENGGLEGLPMKDGKGHVSSKEELKEILAIIIFTCSVTHAAVNFLQYEEYGFPANYPATLNTPLLKDKDPKTESDIIAALPNKEETFNMVTLTRILSERATKSLGNFETQYIYDPKAVGCVKCFQSDLKRISDEIRRRNKTLEKPYEVLDPVNIPNAISI</sequence>
<dbReference type="SUPFAM" id="SSF48484">
    <property type="entry name" value="Lipoxigenase"/>
    <property type="match status" value="1"/>
</dbReference>
<dbReference type="InterPro" id="IPR036226">
    <property type="entry name" value="LipOase_C_sf"/>
</dbReference>
<evidence type="ECO:0000313" key="6">
    <source>
        <dbReference type="RefSeq" id="XP_029653740.2"/>
    </source>
</evidence>
<dbReference type="GO" id="GO:0046872">
    <property type="term" value="F:metal ion binding"/>
    <property type="evidence" value="ECO:0007669"/>
    <property type="project" value="UniProtKB-KW"/>
</dbReference>
<protein>
    <submittedName>
        <fullName evidence="6">Allene oxide synthase-lipoxygenase protein-like</fullName>
    </submittedName>
</protein>
<keyword evidence="2" id="KW-0223">Dioxygenase</keyword>
<dbReference type="RefSeq" id="XP_029653740.2">
    <property type="nucleotide sequence ID" value="XM_029797880.2"/>
</dbReference>
<accession>A0A6P7TUZ4</accession>
<gene>
    <name evidence="6" type="primary">LOC115226898</name>
</gene>
<evidence type="ECO:0000256" key="1">
    <source>
        <dbReference type="ARBA" id="ARBA00022723"/>
    </source>
</evidence>
<reference evidence="6" key="1">
    <citation type="submission" date="2025-08" db="UniProtKB">
        <authorList>
            <consortium name="RefSeq"/>
        </authorList>
    </citation>
    <scope>IDENTIFICATION</scope>
</reference>
<keyword evidence="3" id="KW-0560">Oxidoreductase</keyword>
<keyword evidence="5" id="KW-1185">Reference proteome</keyword>
<evidence type="ECO:0000256" key="3">
    <source>
        <dbReference type="ARBA" id="ARBA00023002"/>
    </source>
</evidence>
<dbReference type="GO" id="GO:0034440">
    <property type="term" value="P:lipid oxidation"/>
    <property type="evidence" value="ECO:0007669"/>
    <property type="project" value="InterPro"/>
</dbReference>
<feature type="domain" description="Lipoxygenase" evidence="4">
    <location>
        <begin position="1"/>
        <end position="351"/>
    </location>
</feature>
<dbReference type="PRINTS" id="PR00087">
    <property type="entry name" value="LIPOXYGENASE"/>
</dbReference>
<dbReference type="PROSITE" id="PS51393">
    <property type="entry name" value="LIPOXYGENASE_3"/>
    <property type="match status" value="1"/>
</dbReference>
<dbReference type="KEGG" id="osn:115226898"/>
<dbReference type="GO" id="GO:0016702">
    <property type="term" value="F:oxidoreductase activity, acting on single donors with incorporation of molecular oxygen, incorporation of two atoms of oxygen"/>
    <property type="evidence" value="ECO:0007669"/>
    <property type="project" value="InterPro"/>
</dbReference>
<organism evidence="5 6">
    <name type="scientific">Octopus sinensis</name>
    <name type="common">East Asian common octopus</name>
    <dbReference type="NCBI Taxonomy" id="2607531"/>
    <lineage>
        <taxon>Eukaryota</taxon>
        <taxon>Metazoa</taxon>
        <taxon>Spiralia</taxon>
        <taxon>Lophotrochozoa</taxon>
        <taxon>Mollusca</taxon>
        <taxon>Cephalopoda</taxon>
        <taxon>Coleoidea</taxon>
        <taxon>Octopodiformes</taxon>
        <taxon>Octopoda</taxon>
        <taxon>Incirrata</taxon>
        <taxon>Octopodidae</taxon>
        <taxon>Octopus</taxon>
    </lineage>
</organism>
<dbReference type="AlphaFoldDB" id="A0A6P7TUZ4"/>
<evidence type="ECO:0000259" key="4">
    <source>
        <dbReference type="PROSITE" id="PS51393"/>
    </source>
</evidence>
<dbReference type="Pfam" id="PF00305">
    <property type="entry name" value="Lipoxygenase"/>
    <property type="match status" value="1"/>
</dbReference>
<dbReference type="PROSITE" id="PS00081">
    <property type="entry name" value="LIPOXYGENASE_2"/>
    <property type="match status" value="1"/>
</dbReference>
<dbReference type="InterPro" id="IPR013819">
    <property type="entry name" value="LipOase_C"/>
</dbReference>
<evidence type="ECO:0000313" key="5">
    <source>
        <dbReference type="Proteomes" id="UP000515154"/>
    </source>
</evidence>
<proteinExistence type="predicted"/>
<dbReference type="Proteomes" id="UP000515154">
    <property type="component" value="Unplaced"/>
</dbReference>
<dbReference type="PANTHER" id="PTHR11771">
    <property type="entry name" value="LIPOXYGENASE"/>
    <property type="match status" value="1"/>
</dbReference>
<dbReference type="Gene3D" id="1.20.245.10">
    <property type="entry name" value="Lipoxygenase-1, Domain 5"/>
    <property type="match status" value="1"/>
</dbReference>
<dbReference type="InterPro" id="IPR020834">
    <property type="entry name" value="LipOase_CS"/>
</dbReference>
<name>A0A6P7TUZ4_9MOLL</name>
<dbReference type="InterPro" id="IPR000907">
    <property type="entry name" value="LipOase"/>
</dbReference>
<evidence type="ECO:0000256" key="2">
    <source>
        <dbReference type="ARBA" id="ARBA00022964"/>
    </source>
</evidence>
<keyword evidence="1" id="KW-0479">Metal-binding</keyword>